<dbReference type="EMBL" id="JYNZ01000006">
    <property type="protein sequence ID" value="KXK25857.1"/>
    <property type="molecule type" value="Genomic_DNA"/>
</dbReference>
<evidence type="ECO:0000313" key="2">
    <source>
        <dbReference type="Proteomes" id="UP000070457"/>
    </source>
</evidence>
<dbReference type="AlphaFoldDB" id="A0A136LW70"/>
<sequence length="57" mass="6567">MPKIIRKNTCTAAEKILSELRRTEAAIRSDIWKLNQKLDRLTGQIADTVERQSPRDS</sequence>
<dbReference type="STRING" id="1617426.TR69_WS6001001463"/>
<dbReference type="Proteomes" id="UP000070457">
    <property type="component" value="Unassembled WGS sequence"/>
</dbReference>
<name>A0A136LW70_9BACT</name>
<evidence type="ECO:0000313" key="1">
    <source>
        <dbReference type="EMBL" id="KXK25857.1"/>
    </source>
</evidence>
<proteinExistence type="predicted"/>
<reference evidence="1 2" key="1">
    <citation type="submission" date="2015-02" db="EMBL/GenBank/DDBJ databases">
        <title>Improved understanding of the partial-nitritation anammox process through 23 genomes representing the majority of the microbial community.</title>
        <authorList>
            <person name="Speth D.R."/>
            <person name="In T Zandt M."/>
            <person name="Guerrero Cruz S."/>
            <person name="Jetten M.S."/>
            <person name="Dutilh B.E."/>
        </authorList>
    </citation>
    <scope>NUCLEOTIDE SEQUENCE [LARGE SCALE GENOMIC DNA]</scope>
    <source>
        <strain evidence="1">OLB20</strain>
    </source>
</reference>
<comment type="caution">
    <text evidence="1">The sequence shown here is derived from an EMBL/GenBank/DDBJ whole genome shotgun (WGS) entry which is preliminary data.</text>
</comment>
<accession>A0A136LW70</accession>
<gene>
    <name evidence="1" type="ORF">TR69_WS6001001463</name>
</gene>
<protein>
    <submittedName>
        <fullName evidence="1">Uncharacterized protein</fullName>
    </submittedName>
</protein>
<organism evidence="1 2">
    <name type="scientific">candidate division WS6 bacterium OLB20</name>
    <dbReference type="NCBI Taxonomy" id="1617426"/>
    <lineage>
        <taxon>Bacteria</taxon>
        <taxon>Candidatus Dojkabacteria</taxon>
    </lineage>
</organism>